<organism evidence="4 5">
    <name type="scientific">Limoniibacter endophyticus</name>
    <dbReference type="NCBI Taxonomy" id="1565040"/>
    <lineage>
        <taxon>Bacteria</taxon>
        <taxon>Pseudomonadati</taxon>
        <taxon>Pseudomonadota</taxon>
        <taxon>Alphaproteobacteria</taxon>
        <taxon>Hyphomicrobiales</taxon>
        <taxon>Bartonellaceae</taxon>
        <taxon>Limoniibacter</taxon>
    </lineage>
</organism>
<sequence>MKALTKFATIATLLSASVSFAYSAELDGRPVPEIAIPEVVFKEQSSRGGWYLRGDLGYSFNDFRGVDGLAGLSLSESSVDDNFTIGLGVGYQFTDMLRADVTADYLASSDFDGRFASGGTITGSLDGALLLGNVYADLGTFAGFTPYVGAGIGGAYLRWDDLKATVGGVEESFDGGSKFRFAYALHAGASYCVTEKIAVDAGYRFTQVEGGSMIEGLADADDKGINQHQIRAGLRFQLGDGDGHCSQMKTSF</sequence>
<evidence type="ECO:0000313" key="5">
    <source>
        <dbReference type="Proteomes" id="UP000641137"/>
    </source>
</evidence>
<dbReference type="EMBL" id="BMZO01000009">
    <property type="protein sequence ID" value="GHC76692.1"/>
    <property type="molecule type" value="Genomic_DNA"/>
</dbReference>
<dbReference type="Proteomes" id="UP000641137">
    <property type="component" value="Unassembled WGS sequence"/>
</dbReference>
<name>A0A8J3GIE9_9HYPH</name>
<evidence type="ECO:0000259" key="3">
    <source>
        <dbReference type="Pfam" id="PF13505"/>
    </source>
</evidence>
<dbReference type="Pfam" id="PF13505">
    <property type="entry name" value="OMP_b-brl"/>
    <property type="match status" value="1"/>
</dbReference>
<evidence type="ECO:0000256" key="2">
    <source>
        <dbReference type="SAM" id="SignalP"/>
    </source>
</evidence>
<dbReference type="InterPro" id="IPR011250">
    <property type="entry name" value="OMP/PagP_B-barrel"/>
</dbReference>
<reference evidence="4" key="1">
    <citation type="journal article" date="2014" name="Int. J. Syst. Evol. Microbiol.">
        <title>Complete genome sequence of Corynebacterium casei LMG S-19264T (=DSM 44701T), isolated from a smear-ripened cheese.</title>
        <authorList>
            <consortium name="US DOE Joint Genome Institute (JGI-PGF)"/>
            <person name="Walter F."/>
            <person name="Albersmeier A."/>
            <person name="Kalinowski J."/>
            <person name="Ruckert C."/>
        </authorList>
    </citation>
    <scope>NUCLEOTIDE SEQUENCE</scope>
    <source>
        <strain evidence="4">KCTC 42097</strain>
    </source>
</reference>
<keyword evidence="1 2" id="KW-0732">Signal</keyword>
<accession>A0A8J3GIE9</accession>
<evidence type="ECO:0000256" key="1">
    <source>
        <dbReference type="ARBA" id="ARBA00022729"/>
    </source>
</evidence>
<feature type="signal peptide" evidence="2">
    <location>
        <begin position="1"/>
        <end position="23"/>
    </location>
</feature>
<protein>
    <submittedName>
        <fullName evidence="4">Opacity-associated protein</fullName>
    </submittedName>
</protein>
<reference evidence="4" key="2">
    <citation type="submission" date="2020-09" db="EMBL/GenBank/DDBJ databases">
        <authorList>
            <person name="Sun Q."/>
            <person name="Kim S."/>
        </authorList>
    </citation>
    <scope>NUCLEOTIDE SEQUENCE</scope>
    <source>
        <strain evidence="4">KCTC 42097</strain>
    </source>
</reference>
<comment type="caution">
    <text evidence="4">The sequence shown here is derived from an EMBL/GenBank/DDBJ whole genome shotgun (WGS) entry which is preliminary data.</text>
</comment>
<feature type="domain" description="Outer membrane protein beta-barrel" evidence="3">
    <location>
        <begin position="43"/>
        <end position="236"/>
    </location>
</feature>
<dbReference type="InterPro" id="IPR027385">
    <property type="entry name" value="Beta-barrel_OMP"/>
</dbReference>
<evidence type="ECO:0000313" key="4">
    <source>
        <dbReference type="EMBL" id="GHC76692.1"/>
    </source>
</evidence>
<gene>
    <name evidence="4" type="ORF">GCM10010136_27610</name>
</gene>
<dbReference type="SUPFAM" id="SSF56925">
    <property type="entry name" value="OMPA-like"/>
    <property type="match status" value="1"/>
</dbReference>
<keyword evidence="5" id="KW-1185">Reference proteome</keyword>
<dbReference type="AlphaFoldDB" id="A0A8J3GIE9"/>
<feature type="chain" id="PRO_5035210319" evidence="2">
    <location>
        <begin position="24"/>
        <end position="252"/>
    </location>
</feature>
<proteinExistence type="predicted"/>
<dbReference type="Gene3D" id="2.40.160.20">
    <property type="match status" value="1"/>
</dbReference>
<dbReference type="RefSeq" id="WP_189491279.1">
    <property type="nucleotide sequence ID" value="NZ_BMZO01000009.1"/>
</dbReference>